<evidence type="ECO:0000256" key="6">
    <source>
        <dbReference type="ARBA" id="ARBA00023136"/>
    </source>
</evidence>
<dbReference type="EMBL" id="MCFI01000014">
    <property type="protein sequence ID" value="ORY79954.1"/>
    <property type="molecule type" value="Genomic_DNA"/>
</dbReference>
<dbReference type="RefSeq" id="XP_040724088.1">
    <property type="nucleotide sequence ID" value="XM_040869684.1"/>
</dbReference>
<evidence type="ECO:0000256" key="4">
    <source>
        <dbReference type="ARBA" id="ARBA00022989"/>
    </source>
</evidence>
<evidence type="ECO:0000256" key="5">
    <source>
        <dbReference type="ARBA" id="ARBA00023128"/>
    </source>
</evidence>
<name>A0A1Y2F943_PROLT</name>
<sequence>MSAITPQKRYEPKDSITLGFSAAGMSAIVGTVVSAAQNSLGKHNFGAMGIFTRSGATIALFATAGGLYAFGEAASSNLRETNDAWNQFYGGALAGATVGVYKRTIPAVVGYSAGVAVLMGLFGWSGGHIGGIYAHMDKKEKAEWEKTFFANERRLPRSEVLEKLSAAPK</sequence>
<keyword evidence="5" id="KW-0496">Mitochondrion</keyword>
<feature type="transmembrane region" description="Helical" evidence="7">
    <location>
        <begin position="48"/>
        <end position="70"/>
    </location>
</feature>
<dbReference type="STRING" id="56484.A0A1Y2F943"/>
<keyword evidence="6 7" id="KW-0472">Membrane</keyword>
<dbReference type="AlphaFoldDB" id="A0A1Y2F943"/>
<organism evidence="8 9">
    <name type="scientific">Protomyces lactucae-debilis</name>
    <dbReference type="NCBI Taxonomy" id="2754530"/>
    <lineage>
        <taxon>Eukaryota</taxon>
        <taxon>Fungi</taxon>
        <taxon>Dikarya</taxon>
        <taxon>Ascomycota</taxon>
        <taxon>Taphrinomycotina</taxon>
        <taxon>Taphrinomycetes</taxon>
        <taxon>Taphrinales</taxon>
        <taxon>Protomycetaceae</taxon>
        <taxon>Protomyces</taxon>
    </lineage>
</organism>
<dbReference type="GO" id="GO:0006120">
    <property type="term" value="P:mitochondrial electron transport, NADH to ubiquinone"/>
    <property type="evidence" value="ECO:0007669"/>
    <property type="project" value="InterPro"/>
</dbReference>
<evidence type="ECO:0000256" key="1">
    <source>
        <dbReference type="ARBA" id="ARBA00004448"/>
    </source>
</evidence>
<dbReference type="InterPro" id="IPR039205">
    <property type="entry name" value="NDUFA11"/>
</dbReference>
<evidence type="ECO:0000256" key="7">
    <source>
        <dbReference type="SAM" id="Phobius"/>
    </source>
</evidence>
<evidence type="ECO:0000313" key="8">
    <source>
        <dbReference type="EMBL" id="ORY79954.1"/>
    </source>
</evidence>
<keyword evidence="4 7" id="KW-1133">Transmembrane helix</keyword>
<dbReference type="GeneID" id="63786283"/>
<dbReference type="OrthoDB" id="1913277at2759"/>
<dbReference type="Proteomes" id="UP000193685">
    <property type="component" value="Unassembled WGS sequence"/>
</dbReference>
<keyword evidence="3" id="KW-0999">Mitochondrion inner membrane</keyword>
<dbReference type="GO" id="GO:0045271">
    <property type="term" value="C:respiratory chain complex I"/>
    <property type="evidence" value="ECO:0007669"/>
    <property type="project" value="InterPro"/>
</dbReference>
<protein>
    <submittedName>
        <fullName evidence="8">Uncharacterized protein</fullName>
    </submittedName>
</protein>
<dbReference type="PANTHER" id="PTHR21382">
    <property type="entry name" value="NADH-UBIQUINONE OXIDOREDUCTASE SUBUNIT"/>
    <property type="match status" value="1"/>
</dbReference>
<feature type="transmembrane region" description="Helical" evidence="7">
    <location>
        <begin position="111"/>
        <end position="134"/>
    </location>
</feature>
<keyword evidence="9" id="KW-1185">Reference proteome</keyword>
<comment type="caution">
    <text evidence="8">The sequence shown here is derived from an EMBL/GenBank/DDBJ whole genome shotgun (WGS) entry which is preliminary data.</text>
</comment>
<proteinExistence type="predicted"/>
<feature type="transmembrane region" description="Helical" evidence="7">
    <location>
        <begin position="16"/>
        <end position="36"/>
    </location>
</feature>
<dbReference type="PANTHER" id="PTHR21382:SF1">
    <property type="entry name" value="NADH DEHYDROGENASE [UBIQUINONE] 1 ALPHA SUBCOMPLEX SUBUNIT 11"/>
    <property type="match status" value="1"/>
</dbReference>
<keyword evidence="2 7" id="KW-0812">Transmembrane</keyword>
<dbReference type="OMA" id="NFRQKDD"/>
<gene>
    <name evidence="8" type="ORF">BCR37DRAFT_381374</name>
</gene>
<reference evidence="8 9" key="1">
    <citation type="submission" date="2016-07" db="EMBL/GenBank/DDBJ databases">
        <title>Pervasive Adenine N6-methylation of Active Genes in Fungi.</title>
        <authorList>
            <consortium name="DOE Joint Genome Institute"/>
            <person name="Mondo S.J."/>
            <person name="Dannebaum R.O."/>
            <person name="Kuo R.C."/>
            <person name="Labutti K."/>
            <person name="Haridas S."/>
            <person name="Kuo A."/>
            <person name="Salamov A."/>
            <person name="Ahrendt S.R."/>
            <person name="Lipzen A."/>
            <person name="Sullivan W."/>
            <person name="Andreopoulos W.B."/>
            <person name="Clum A."/>
            <person name="Lindquist E."/>
            <person name="Daum C."/>
            <person name="Ramamoorthy G.K."/>
            <person name="Gryganskyi A."/>
            <person name="Culley D."/>
            <person name="Magnuson J.K."/>
            <person name="James T.Y."/>
            <person name="O'Malley M.A."/>
            <person name="Stajich J.E."/>
            <person name="Spatafora J.W."/>
            <person name="Visel A."/>
            <person name="Grigoriev I.V."/>
        </authorList>
    </citation>
    <scope>NUCLEOTIDE SEQUENCE [LARGE SCALE GENOMIC DNA]</scope>
    <source>
        <strain evidence="8 9">12-1054</strain>
    </source>
</reference>
<evidence type="ECO:0000256" key="2">
    <source>
        <dbReference type="ARBA" id="ARBA00022692"/>
    </source>
</evidence>
<evidence type="ECO:0000313" key="9">
    <source>
        <dbReference type="Proteomes" id="UP000193685"/>
    </source>
</evidence>
<dbReference type="GO" id="GO:0005743">
    <property type="term" value="C:mitochondrial inner membrane"/>
    <property type="evidence" value="ECO:0007669"/>
    <property type="project" value="UniProtKB-SubCell"/>
</dbReference>
<accession>A0A1Y2F943</accession>
<evidence type="ECO:0000256" key="3">
    <source>
        <dbReference type="ARBA" id="ARBA00022792"/>
    </source>
</evidence>
<comment type="subcellular location">
    <subcellularLocation>
        <location evidence="1">Mitochondrion inner membrane</location>
        <topology evidence="1">Multi-pass membrane protein</topology>
    </subcellularLocation>
</comment>